<dbReference type="Proteomes" id="UP000613740">
    <property type="component" value="Unassembled WGS sequence"/>
</dbReference>
<dbReference type="SUPFAM" id="SSF53927">
    <property type="entry name" value="Cytidine deaminase-like"/>
    <property type="match status" value="1"/>
</dbReference>
<dbReference type="AlphaFoldDB" id="A0A835T0L7"/>
<name>A0A835T0L7_9CHLO</name>
<dbReference type="GO" id="GO:0046872">
    <property type="term" value="F:metal ion binding"/>
    <property type="evidence" value="ECO:0007669"/>
    <property type="project" value="UniProtKB-KW"/>
</dbReference>
<accession>A0A835T0L7</accession>
<dbReference type="GO" id="GO:0002100">
    <property type="term" value="P:tRNA wobble adenosine to inosine editing"/>
    <property type="evidence" value="ECO:0007669"/>
    <property type="project" value="InterPro"/>
</dbReference>
<keyword evidence="4" id="KW-1185">Reference proteome</keyword>
<gene>
    <name evidence="3" type="ORF">HYH02_011563</name>
</gene>
<feature type="domain" description="CMP/dCMP-type deaminase" evidence="2">
    <location>
        <begin position="1"/>
        <end position="109"/>
    </location>
</feature>
<dbReference type="OrthoDB" id="408702at2759"/>
<proteinExistence type="predicted"/>
<dbReference type="GO" id="GO:0052717">
    <property type="term" value="F:tRNA-specific adenosine-34 deaminase activity"/>
    <property type="evidence" value="ECO:0007669"/>
    <property type="project" value="UniProtKB-EC"/>
</dbReference>
<evidence type="ECO:0000256" key="1">
    <source>
        <dbReference type="SAM" id="MobiDB-lite"/>
    </source>
</evidence>
<feature type="compositionally biased region" description="Low complexity" evidence="1">
    <location>
        <begin position="135"/>
        <end position="163"/>
    </location>
</feature>
<reference evidence="3" key="1">
    <citation type="journal article" date="2020" name="bioRxiv">
        <title>Comparative genomics of Chlamydomonas.</title>
        <authorList>
            <person name="Craig R.J."/>
            <person name="Hasan A.R."/>
            <person name="Ness R.W."/>
            <person name="Keightley P.D."/>
        </authorList>
    </citation>
    <scope>NUCLEOTIDE SEQUENCE</scope>
    <source>
        <strain evidence="3">CCAP 11/173</strain>
    </source>
</reference>
<dbReference type="InterPro" id="IPR002125">
    <property type="entry name" value="CMP_dCMP_dom"/>
</dbReference>
<evidence type="ECO:0000313" key="4">
    <source>
        <dbReference type="Proteomes" id="UP000613740"/>
    </source>
</evidence>
<dbReference type="PANTHER" id="PTHR11079:SF179">
    <property type="entry name" value="TRNA(ADENINE(34)) DEAMINASE, CHLOROPLASTIC"/>
    <property type="match status" value="1"/>
</dbReference>
<feature type="compositionally biased region" description="Gly residues" evidence="1">
    <location>
        <begin position="164"/>
        <end position="182"/>
    </location>
</feature>
<evidence type="ECO:0000313" key="3">
    <source>
        <dbReference type="EMBL" id="KAG2436628.1"/>
    </source>
</evidence>
<dbReference type="PROSITE" id="PS51747">
    <property type="entry name" value="CYT_DCMP_DEAMINASES_2"/>
    <property type="match status" value="1"/>
</dbReference>
<feature type="compositionally biased region" description="Low complexity" evidence="1">
    <location>
        <begin position="183"/>
        <end position="195"/>
    </location>
</feature>
<feature type="region of interest" description="Disordered" evidence="1">
    <location>
        <begin position="316"/>
        <end position="335"/>
    </location>
</feature>
<dbReference type="Gene3D" id="3.40.140.10">
    <property type="entry name" value="Cytidine Deaminase, domain 2"/>
    <property type="match status" value="1"/>
</dbReference>
<dbReference type="InterPro" id="IPR016193">
    <property type="entry name" value="Cytidine_deaminase-like"/>
</dbReference>
<organism evidence="3 4">
    <name type="scientific">Chlamydomonas schloesseri</name>
    <dbReference type="NCBI Taxonomy" id="2026947"/>
    <lineage>
        <taxon>Eukaryota</taxon>
        <taxon>Viridiplantae</taxon>
        <taxon>Chlorophyta</taxon>
        <taxon>core chlorophytes</taxon>
        <taxon>Chlorophyceae</taxon>
        <taxon>CS clade</taxon>
        <taxon>Chlamydomonadales</taxon>
        <taxon>Chlamydomonadaceae</taxon>
        <taxon>Chlamydomonas</taxon>
    </lineage>
</organism>
<dbReference type="EMBL" id="JAEHOD010000049">
    <property type="protein sequence ID" value="KAG2436628.1"/>
    <property type="molecule type" value="Genomic_DNA"/>
</dbReference>
<dbReference type="CDD" id="cd01285">
    <property type="entry name" value="nucleoside_deaminase"/>
    <property type="match status" value="1"/>
</dbReference>
<sequence>MRLALQQARRGAALGEVPVGAVLVAPDGAAVLAAAHNRVHTRRSPLAHAEMLCLAAGAARARAWRLLGTTLYVTLEPCPMCAGALMQARVGRVVYGARQPRLGADGSWVQLFPPRRPGRQQQQQQQHHHHHHHQQQQQQQQHVGPQRAGQAGQRAARQAAGAGQRSGAGGGRLPAHGGGGASSAGQSGTGNAAASERAEGFAPGFSAAPQAAGSQGHAEAGAAAGAHTAHTIVQLAGGAGGAPEPTAIPDGSPCNNPGCTCQAGPIAALYGPEQTTAVGAPPARLPQTLGMGVAATATATGDAELAATHGTLSAAAASGHSHAAPTEAASPDSTGSVVAVRAAASAAGPAAHAEVPPHPFHDSIVVEGGCLAEECGELVRAFFRRRRREAAEAARYAGGRGESGSA</sequence>
<evidence type="ECO:0000259" key="2">
    <source>
        <dbReference type="PROSITE" id="PS51747"/>
    </source>
</evidence>
<comment type="caution">
    <text evidence="3">The sequence shown here is derived from an EMBL/GenBank/DDBJ whole genome shotgun (WGS) entry which is preliminary data.</text>
</comment>
<feature type="compositionally biased region" description="Low complexity" evidence="1">
    <location>
        <begin position="211"/>
        <end position="225"/>
    </location>
</feature>
<dbReference type="PANTHER" id="PTHR11079">
    <property type="entry name" value="CYTOSINE DEAMINASE FAMILY MEMBER"/>
    <property type="match status" value="1"/>
</dbReference>
<feature type="region of interest" description="Disordered" evidence="1">
    <location>
        <begin position="105"/>
        <end position="225"/>
    </location>
</feature>
<dbReference type="GO" id="GO:0009507">
    <property type="term" value="C:chloroplast"/>
    <property type="evidence" value="ECO:0007669"/>
    <property type="project" value="TreeGrafter"/>
</dbReference>
<dbReference type="Pfam" id="PF00383">
    <property type="entry name" value="dCMP_cyt_deam_1"/>
    <property type="match status" value="1"/>
</dbReference>
<protein>
    <recommendedName>
        <fullName evidence="2">CMP/dCMP-type deaminase domain-containing protein</fullName>
    </recommendedName>
</protein>